<dbReference type="Proteomes" id="UP001281410">
    <property type="component" value="Unassembled WGS sequence"/>
</dbReference>
<dbReference type="Gene3D" id="3.30.420.10">
    <property type="entry name" value="Ribonuclease H-like superfamily/Ribonuclease H"/>
    <property type="match status" value="1"/>
</dbReference>
<dbReference type="InterPro" id="IPR012337">
    <property type="entry name" value="RNaseH-like_sf"/>
</dbReference>
<name>A0AAE0E078_9ROSI</name>
<organism evidence="2 3">
    <name type="scientific">Dipteronia sinensis</name>
    <dbReference type="NCBI Taxonomy" id="43782"/>
    <lineage>
        <taxon>Eukaryota</taxon>
        <taxon>Viridiplantae</taxon>
        <taxon>Streptophyta</taxon>
        <taxon>Embryophyta</taxon>
        <taxon>Tracheophyta</taxon>
        <taxon>Spermatophyta</taxon>
        <taxon>Magnoliopsida</taxon>
        <taxon>eudicotyledons</taxon>
        <taxon>Gunneridae</taxon>
        <taxon>Pentapetalae</taxon>
        <taxon>rosids</taxon>
        <taxon>malvids</taxon>
        <taxon>Sapindales</taxon>
        <taxon>Sapindaceae</taxon>
        <taxon>Hippocastanoideae</taxon>
        <taxon>Acereae</taxon>
        <taxon>Dipteronia</taxon>
    </lineage>
</organism>
<proteinExistence type="predicted"/>
<comment type="caution">
    <text evidence="2">The sequence shown here is derived from an EMBL/GenBank/DDBJ whole genome shotgun (WGS) entry which is preliminary data.</text>
</comment>
<dbReference type="SUPFAM" id="SSF53098">
    <property type="entry name" value="Ribonuclease H-like"/>
    <property type="match status" value="1"/>
</dbReference>
<feature type="domain" description="RNase H type-1" evidence="1">
    <location>
        <begin position="166"/>
        <end position="248"/>
    </location>
</feature>
<dbReference type="CDD" id="cd06222">
    <property type="entry name" value="RNase_H_like"/>
    <property type="match status" value="1"/>
</dbReference>
<dbReference type="PANTHER" id="PTHR47723">
    <property type="entry name" value="OS05G0353850 PROTEIN"/>
    <property type="match status" value="1"/>
</dbReference>
<dbReference type="Pfam" id="PF13456">
    <property type="entry name" value="RVT_3"/>
    <property type="match status" value="1"/>
</dbReference>
<dbReference type="InterPro" id="IPR044730">
    <property type="entry name" value="RNase_H-like_dom_plant"/>
</dbReference>
<protein>
    <recommendedName>
        <fullName evidence="1">RNase H type-1 domain-containing protein</fullName>
    </recommendedName>
</protein>
<dbReference type="InterPro" id="IPR053151">
    <property type="entry name" value="RNase_H-like"/>
</dbReference>
<dbReference type="GO" id="GO:0003676">
    <property type="term" value="F:nucleic acid binding"/>
    <property type="evidence" value="ECO:0007669"/>
    <property type="project" value="InterPro"/>
</dbReference>
<dbReference type="EMBL" id="JANJYJ010000007">
    <property type="protein sequence ID" value="KAK3199510.1"/>
    <property type="molecule type" value="Genomic_DNA"/>
</dbReference>
<evidence type="ECO:0000313" key="3">
    <source>
        <dbReference type="Proteomes" id="UP001281410"/>
    </source>
</evidence>
<evidence type="ECO:0000259" key="1">
    <source>
        <dbReference type="Pfam" id="PF13456"/>
    </source>
</evidence>
<dbReference type="InterPro" id="IPR002156">
    <property type="entry name" value="RNaseH_domain"/>
</dbReference>
<sequence>MQKLVADTIAWSYCPKGLYTVSCFRRCVKDYSAEEVSEFGKVWYGFSPPKVEGLCPNSKLGRAWITLFNAVAWSIWEVQNQAVFKGVPTERDVVIDLVRFRVAWWFKNHGRGSKEPLTVIMENLEICCLEEPPVKIRKSKKWIPPSDKALKFNVDAFVGSLDAPAAKLLAIHKACQLCVSKGKLVDKSINIESDSKAAVSWVEDGEFGNLALVNVIYDIRSMIYLHGNMSVSYVSRDLNLVADGLAKKGALLDGDNVVWSLD</sequence>
<accession>A0AAE0E078</accession>
<reference evidence="2" key="1">
    <citation type="journal article" date="2023" name="Plant J.">
        <title>Genome sequences and population genomics provide insights into the demographic history, inbreeding, and mutation load of two 'living fossil' tree species of Dipteronia.</title>
        <authorList>
            <person name="Feng Y."/>
            <person name="Comes H.P."/>
            <person name="Chen J."/>
            <person name="Zhu S."/>
            <person name="Lu R."/>
            <person name="Zhang X."/>
            <person name="Li P."/>
            <person name="Qiu J."/>
            <person name="Olsen K.M."/>
            <person name="Qiu Y."/>
        </authorList>
    </citation>
    <scope>NUCLEOTIDE SEQUENCE</scope>
    <source>
        <strain evidence="2">NBL</strain>
    </source>
</reference>
<gene>
    <name evidence="2" type="ORF">Dsin_022925</name>
</gene>
<dbReference type="GO" id="GO:0004523">
    <property type="term" value="F:RNA-DNA hybrid ribonuclease activity"/>
    <property type="evidence" value="ECO:0007669"/>
    <property type="project" value="InterPro"/>
</dbReference>
<evidence type="ECO:0000313" key="2">
    <source>
        <dbReference type="EMBL" id="KAK3199510.1"/>
    </source>
</evidence>
<dbReference type="InterPro" id="IPR036397">
    <property type="entry name" value="RNaseH_sf"/>
</dbReference>
<keyword evidence="3" id="KW-1185">Reference proteome</keyword>
<dbReference type="AlphaFoldDB" id="A0AAE0E078"/>
<dbReference type="PANTHER" id="PTHR47723:SF22">
    <property type="entry name" value="RNASE H TYPE-1 DOMAIN-CONTAINING PROTEIN"/>
    <property type="match status" value="1"/>
</dbReference>